<keyword evidence="1" id="KW-1133">Transmembrane helix</keyword>
<reference evidence="2 3" key="1">
    <citation type="submission" date="2017-03" db="EMBL/GenBank/DDBJ databases">
        <authorList>
            <person name="Afonso C.L."/>
            <person name="Miller P.J."/>
            <person name="Scott M.A."/>
            <person name="Spackman E."/>
            <person name="Goraichik I."/>
            <person name="Dimitrov K.M."/>
            <person name="Suarez D.L."/>
            <person name="Swayne D.E."/>
        </authorList>
    </citation>
    <scope>NUCLEOTIDE SEQUENCE [LARGE SCALE GENOMIC DNA]</scope>
    <source>
        <strain evidence="2">PRJEB14757</strain>
    </source>
</reference>
<keyword evidence="1" id="KW-0812">Transmembrane</keyword>
<feature type="transmembrane region" description="Helical" evidence="1">
    <location>
        <begin position="6"/>
        <end position="23"/>
    </location>
</feature>
<dbReference type="PANTHER" id="PTHR36111:SF2">
    <property type="entry name" value="INNER MEMBRANE PROTEIN"/>
    <property type="match status" value="1"/>
</dbReference>
<evidence type="ECO:0000256" key="1">
    <source>
        <dbReference type="SAM" id="Phobius"/>
    </source>
</evidence>
<keyword evidence="3" id="KW-1185">Reference proteome</keyword>
<feature type="transmembrane region" description="Helical" evidence="1">
    <location>
        <begin position="188"/>
        <end position="208"/>
    </location>
</feature>
<dbReference type="AlphaFoldDB" id="A0A1W1HB02"/>
<dbReference type="EMBL" id="FWEV01000100">
    <property type="protein sequence ID" value="SLM29619.1"/>
    <property type="molecule type" value="Genomic_DNA"/>
</dbReference>
<keyword evidence="1" id="KW-0472">Membrane</keyword>
<dbReference type="STRING" id="1246637.MTBBW1_1890017"/>
<feature type="transmembrane region" description="Helical" evidence="1">
    <location>
        <begin position="215"/>
        <end position="231"/>
    </location>
</feature>
<feature type="transmembrane region" description="Helical" evidence="1">
    <location>
        <begin position="35"/>
        <end position="65"/>
    </location>
</feature>
<dbReference type="InterPro" id="IPR007563">
    <property type="entry name" value="DUF554"/>
</dbReference>
<name>A0A1W1HB02_9BACT</name>
<gene>
    <name evidence="2" type="ORF">MTBBW1_1890017</name>
</gene>
<organism evidence="2 3">
    <name type="scientific">Desulfamplus magnetovallimortis</name>
    <dbReference type="NCBI Taxonomy" id="1246637"/>
    <lineage>
        <taxon>Bacteria</taxon>
        <taxon>Pseudomonadati</taxon>
        <taxon>Thermodesulfobacteriota</taxon>
        <taxon>Desulfobacteria</taxon>
        <taxon>Desulfobacterales</taxon>
        <taxon>Desulfobacteraceae</taxon>
        <taxon>Desulfamplus</taxon>
    </lineage>
</organism>
<evidence type="ECO:0008006" key="4">
    <source>
        <dbReference type="Google" id="ProtNLM"/>
    </source>
</evidence>
<evidence type="ECO:0000313" key="3">
    <source>
        <dbReference type="Proteomes" id="UP000191931"/>
    </source>
</evidence>
<protein>
    <recommendedName>
        <fullName evidence="4">DUF554 domain-containing protein</fullName>
    </recommendedName>
</protein>
<proteinExistence type="predicted"/>
<sequence length="235" mass="24485">MIVLGTVVNAAAVIAGCLVGLLFKGGVPDKYNKTIMHAVSLAVLVIGIKGALGSDALLVVIFSLALGSFIGEAMRIEDGLEYLGRSLEKRFSGKEKGTGDDGKFYQGFVTATLIFCVGSMAIVGSLESGLAGNHQTLFAKSALDGITSIILGSSFGIGVLFSSLPIFLYQGSITMAAVFIKPFLVPEVVSQMSSVGGVLIMAIGINLLGAAKIRIGSMLPAIFLPMAWYLINLLF</sequence>
<dbReference type="PANTHER" id="PTHR36111">
    <property type="entry name" value="INNER MEMBRANE PROTEIN-RELATED"/>
    <property type="match status" value="1"/>
</dbReference>
<evidence type="ECO:0000313" key="2">
    <source>
        <dbReference type="EMBL" id="SLM29619.1"/>
    </source>
</evidence>
<feature type="transmembrane region" description="Helical" evidence="1">
    <location>
        <begin position="146"/>
        <end position="168"/>
    </location>
</feature>
<dbReference type="Proteomes" id="UP000191931">
    <property type="component" value="Unassembled WGS sequence"/>
</dbReference>
<dbReference type="Pfam" id="PF04474">
    <property type="entry name" value="DUF554"/>
    <property type="match status" value="1"/>
</dbReference>
<accession>A0A1W1HB02</accession>
<feature type="transmembrane region" description="Helical" evidence="1">
    <location>
        <begin position="104"/>
        <end position="126"/>
    </location>
</feature>